<dbReference type="EMBL" id="JACBKZ010000007">
    <property type="protein sequence ID" value="KAF5945026.1"/>
    <property type="molecule type" value="Genomic_DNA"/>
</dbReference>
<dbReference type="InterPro" id="IPR035940">
    <property type="entry name" value="CAP_sf"/>
</dbReference>
<feature type="domain" description="SCP" evidence="1">
    <location>
        <begin position="20"/>
        <end position="120"/>
    </location>
</feature>
<dbReference type="SUPFAM" id="SSF55797">
    <property type="entry name" value="PR-1-like"/>
    <property type="match status" value="1"/>
</dbReference>
<gene>
    <name evidence="2" type="ORF">HYC85_015254</name>
</gene>
<sequence>MEPKAKMEFSLALVGLMSLDLSQDYLNAHNAARAQVGVGPKTWDNNVSFYAQSYAKSRMGDCNPINSGGPYEENLAMSSGLFTDTDAVNLSVREKPYTTRKVGLKDGTFCDGTFAHNLSSQKM</sequence>
<dbReference type="Proteomes" id="UP000593564">
    <property type="component" value="Unassembled WGS sequence"/>
</dbReference>
<dbReference type="AlphaFoldDB" id="A0A7J7GZX9"/>
<organism evidence="2 3">
    <name type="scientific">Camellia sinensis</name>
    <name type="common">Tea plant</name>
    <name type="synonym">Thea sinensis</name>
    <dbReference type="NCBI Taxonomy" id="4442"/>
    <lineage>
        <taxon>Eukaryota</taxon>
        <taxon>Viridiplantae</taxon>
        <taxon>Streptophyta</taxon>
        <taxon>Embryophyta</taxon>
        <taxon>Tracheophyta</taxon>
        <taxon>Spermatophyta</taxon>
        <taxon>Magnoliopsida</taxon>
        <taxon>eudicotyledons</taxon>
        <taxon>Gunneridae</taxon>
        <taxon>Pentapetalae</taxon>
        <taxon>asterids</taxon>
        <taxon>Ericales</taxon>
        <taxon>Theaceae</taxon>
        <taxon>Camellia</taxon>
    </lineage>
</organism>
<accession>A0A7J7GZX9</accession>
<evidence type="ECO:0000313" key="3">
    <source>
        <dbReference type="Proteomes" id="UP000593564"/>
    </source>
</evidence>
<reference evidence="3" key="1">
    <citation type="journal article" date="2020" name="Nat. Commun.">
        <title>Genome assembly of wild tea tree DASZ reveals pedigree and selection history of tea varieties.</title>
        <authorList>
            <person name="Zhang W."/>
            <person name="Zhang Y."/>
            <person name="Qiu H."/>
            <person name="Guo Y."/>
            <person name="Wan H."/>
            <person name="Zhang X."/>
            <person name="Scossa F."/>
            <person name="Alseekh S."/>
            <person name="Zhang Q."/>
            <person name="Wang P."/>
            <person name="Xu L."/>
            <person name="Schmidt M.H."/>
            <person name="Jia X."/>
            <person name="Li D."/>
            <person name="Zhu A."/>
            <person name="Guo F."/>
            <person name="Chen W."/>
            <person name="Ni D."/>
            <person name="Usadel B."/>
            <person name="Fernie A.R."/>
            <person name="Wen W."/>
        </authorList>
    </citation>
    <scope>NUCLEOTIDE SEQUENCE [LARGE SCALE GENOMIC DNA]</scope>
    <source>
        <strain evidence="3">cv. G240</strain>
    </source>
</reference>
<comment type="caution">
    <text evidence="2">The sequence shown here is derived from an EMBL/GenBank/DDBJ whole genome shotgun (WGS) entry which is preliminary data.</text>
</comment>
<keyword evidence="3" id="KW-1185">Reference proteome</keyword>
<dbReference type="InterPro" id="IPR014044">
    <property type="entry name" value="CAP_dom"/>
</dbReference>
<evidence type="ECO:0000259" key="1">
    <source>
        <dbReference type="SMART" id="SM00198"/>
    </source>
</evidence>
<proteinExistence type="predicted"/>
<protein>
    <recommendedName>
        <fullName evidence="1">SCP domain-containing protein</fullName>
    </recommendedName>
</protein>
<dbReference type="Gene3D" id="3.40.33.10">
    <property type="entry name" value="CAP"/>
    <property type="match status" value="1"/>
</dbReference>
<evidence type="ECO:0000313" key="2">
    <source>
        <dbReference type="EMBL" id="KAF5945026.1"/>
    </source>
</evidence>
<dbReference type="Pfam" id="PF00188">
    <property type="entry name" value="CAP"/>
    <property type="match status" value="1"/>
</dbReference>
<name>A0A7J7GZX9_CAMSI</name>
<reference evidence="2 3" key="2">
    <citation type="submission" date="2020-07" db="EMBL/GenBank/DDBJ databases">
        <title>Genome assembly of wild tea tree DASZ reveals pedigree and selection history of tea varieties.</title>
        <authorList>
            <person name="Zhang W."/>
        </authorList>
    </citation>
    <scope>NUCLEOTIDE SEQUENCE [LARGE SCALE GENOMIC DNA]</scope>
    <source>
        <strain evidence="3">cv. G240</strain>
        <tissue evidence="2">Leaf</tissue>
    </source>
</reference>
<dbReference type="SMART" id="SM00198">
    <property type="entry name" value="SCP"/>
    <property type="match status" value="1"/>
</dbReference>